<reference evidence="1" key="1">
    <citation type="submission" date="2021-01" db="EMBL/GenBank/DDBJ databases">
        <authorList>
            <person name="Corre E."/>
            <person name="Pelletier E."/>
            <person name="Niang G."/>
            <person name="Scheremetjew M."/>
            <person name="Finn R."/>
            <person name="Kale V."/>
            <person name="Holt S."/>
            <person name="Cochrane G."/>
            <person name="Meng A."/>
            <person name="Brown T."/>
            <person name="Cohen L."/>
        </authorList>
    </citation>
    <scope>NUCLEOTIDE SEQUENCE</scope>
    <source>
        <strain evidence="1">CCMP645</strain>
    </source>
</reference>
<proteinExistence type="predicted"/>
<protein>
    <submittedName>
        <fullName evidence="1">Uncharacterized protein</fullName>
    </submittedName>
</protein>
<dbReference type="EMBL" id="HBIZ01053077">
    <property type="protein sequence ID" value="CAE0781291.1"/>
    <property type="molecule type" value="Transcribed_RNA"/>
</dbReference>
<name>A0A7S4F9M8_CHRCT</name>
<dbReference type="AlphaFoldDB" id="A0A7S4F9M8"/>
<organism evidence="1">
    <name type="scientific">Chrysotila carterae</name>
    <name type="common">Marine alga</name>
    <name type="synonym">Syracosphaera carterae</name>
    <dbReference type="NCBI Taxonomy" id="13221"/>
    <lineage>
        <taxon>Eukaryota</taxon>
        <taxon>Haptista</taxon>
        <taxon>Haptophyta</taxon>
        <taxon>Prymnesiophyceae</taxon>
        <taxon>Isochrysidales</taxon>
        <taxon>Isochrysidaceae</taxon>
        <taxon>Chrysotila</taxon>
    </lineage>
</organism>
<evidence type="ECO:0000313" key="1">
    <source>
        <dbReference type="EMBL" id="CAE0781291.1"/>
    </source>
</evidence>
<sequence>MNPRAWSASAFDVGTLPEADRRSGLYSRDTVSARRDPSGVRLEHNVVKYKYPADHDIVYVTTPTPVTTGVNPPVLPEAEPPVVQTFRGQPTAFGRSQYVRRGQRCGDIGWGCYTVSPMESDRNGLRDGHAAVVMDLHKKHQFMDLPGDTRFEKLVGGHFSRNPNGRPQQR</sequence>
<gene>
    <name evidence="1" type="ORF">PCAR00345_LOCUS33955</name>
</gene>
<accession>A0A7S4F9M8</accession>